<dbReference type="SUPFAM" id="SSF46955">
    <property type="entry name" value="Putative DNA-binding domain"/>
    <property type="match status" value="1"/>
</dbReference>
<gene>
    <name evidence="9" type="ORF">A3A74_03015</name>
</gene>
<feature type="transmembrane region" description="Helical" evidence="6">
    <location>
        <begin position="174"/>
        <end position="191"/>
    </location>
</feature>
<dbReference type="CDD" id="cd18773">
    <property type="entry name" value="PDC1_HK_sensor"/>
    <property type="match status" value="1"/>
</dbReference>
<feature type="transmembrane region" description="Helical" evidence="6">
    <location>
        <begin position="345"/>
        <end position="365"/>
    </location>
</feature>
<comment type="caution">
    <text evidence="9">The sequence shown here is derived from an EMBL/GenBank/DDBJ whole genome shotgun (WGS) entry which is preliminary data.</text>
</comment>
<dbReference type="InterPro" id="IPR009061">
    <property type="entry name" value="DNA-bd_dom_put_sf"/>
</dbReference>
<keyword evidence="4 6" id="KW-1133">Transmembrane helix</keyword>
<evidence type="ECO:0000256" key="4">
    <source>
        <dbReference type="ARBA" id="ARBA00022989"/>
    </source>
</evidence>
<dbReference type="InterPro" id="IPR041657">
    <property type="entry name" value="HTH_17"/>
</dbReference>
<evidence type="ECO:0000256" key="3">
    <source>
        <dbReference type="ARBA" id="ARBA00022692"/>
    </source>
</evidence>
<dbReference type="NCBIfam" id="TIGR01764">
    <property type="entry name" value="excise"/>
    <property type="match status" value="1"/>
</dbReference>
<keyword evidence="3 6" id="KW-0812">Transmembrane</keyword>
<feature type="domain" description="Helix-turn-helix" evidence="8">
    <location>
        <begin position="13"/>
        <end position="57"/>
    </location>
</feature>
<feature type="transmembrane region" description="Helical" evidence="6">
    <location>
        <begin position="222"/>
        <end position="239"/>
    </location>
</feature>
<dbReference type="Proteomes" id="UP000179270">
    <property type="component" value="Unassembled WGS sequence"/>
</dbReference>
<evidence type="ECO:0000259" key="8">
    <source>
        <dbReference type="Pfam" id="PF12728"/>
    </source>
</evidence>
<evidence type="ECO:0008006" key="11">
    <source>
        <dbReference type="Google" id="ProtNLM"/>
    </source>
</evidence>
<evidence type="ECO:0000259" key="7">
    <source>
        <dbReference type="Pfam" id="PF02743"/>
    </source>
</evidence>
<dbReference type="EMBL" id="MGAF01000040">
    <property type="protein sequence ID" value="OGK39956.1"/>
    <property type="molecule type" value="Genomic_DNA"/>
</dbReference>
<protein>
    <recommendedName>
        <fullName evidence="11">Helix-turn-helix domain-containing protein</fullName>
    </recommendedName>
</protein>
<evidence type="ECO:0000256" key="6">
    <source>
        <dbReference type="SAM" id="Phobius"/>
    </source>
</evidence>
<feature type="transmembrane region" description="Helical" evidence="6">
    <location>
        <begin position="315"/>
        <end position="333"/>
    </location>
</feature>
<dbReference type="Pfam" id="PF02743">
    <property type="entry name" value="dCache_1"/>
    <property type="match status" value="1"/>
</dbReference>
<feature type="transmembrane region" description="Helical" evidence="6">
    <location>
        <begin position="197"/>
        <end position="215"/>
    </location>
</feature>
<evidence type="ECO:0000313" key="10">
    <source>
        <dbReference type="Proteomes" id="UP000179270"/>
    </source>
</evidence>
<evidence type="ECO:0000256" key="2">
    <source>
        <dbReference type="ARBA" id="ARBA00022475"/>
    </source>
</evidence>
<dbReference type="InterPro" id="IPR010093">
    <property type="entry name" value="SinI_DNA-bd"/>
</dbReference>
<keyword evidence="2" id="KW-1003">Cell membrane</keyword>
<keyword evidence="5 6" id="KW-0472">Membrane</keyword>
<accession>A0A1F7I9B5</accession>
<reference evidence="9 10" key="1">
    <citation type="journal article" date="2016" name="Nat. Commun.">
        <title>Thousands of microbial genomes shed light on interconnected biogeochemical processes in an aquifer system.</title>
        <authorList>
            <person name="Anantharaman K."/>
            <person name="Brown C.T."/>
            <person name="Hug L.A."/>
            <person name="Sharon I."/>
            <person name="Castelle C.J."/>
            <person name="Probst A.J."/>
            <person name="Thomas B.C."/>
            <person name="Singh A."/>
            <person name="Wilkins M.J."/>
            <person name="Karaoz U."/>
            <person name="Brodie E.L."/>
            <person name="Williams K.H."/>
            <person name="Hubbard S.S."/>
            <person name="Banfield J.F."/>
        </authorList>
    </citation>
    <scope>NUCLEOTIDE SEQUENCE [LARGE SCALE GENOMIC DNA]</scope>
</reference>
<dbReference type="AlphaFoldDB" id="A0A1F7I9B5"/>
<feature type="transmembrane region" description="Helical" evidence="6">
    <location>
        <begin position="259"/>
        <end position="278"/>
    </location>
</feature>
<dbReference type="GO" id="GO:0005886">
    <property type="term" value="C:plasma membrane"/>
    <property type="evidence" value="ECO:0007669"/>
    <property type="project" value="UniProtKB-SubCell"/>
</dbReference>
<feature type="transmembrane region" description="Helical" evidence="6">
    <location>
        <begin position="108"/>
        <end position="127"/>
    </location>
</feature>
<feature type="transmembrane region" description="Helical" evidence="6">
    <location>
        <begin position="139"/>
        <end position="162"/>
    </location>
</feature>
<evidence type="ECO:0000313" key="9">
    <source>
        <dbReference type="EMBL" id="OGK39956.1"/>
    </source>
</evidence>
<feature type="transmembrane region" description="Helical" evidence="6">
    <location>
        <begin position="285"/>
        <end position="309"/>
    </location>
</feature>
<dbReference type="GO" id="GO:0003677">
    <property type="term" value="F:DNA binding"/>
    <property type="evidence" value="ECO:0007669"/>
    <property type="project" value="InterPro"/>
</dbReference>
<organism evidence="9 10">
    <name type="scientific">Candidatus Roizmanbacteria bacterium RIFCSPLOWO2_01_FULL_35_13</name>
    <dbReference type="NCBI Taxonomy" id="1802055"/>
    <lineage>
        <taxon>Bacteria</taxon>
        <taxon>Candidatus Roizmaniibacteriota</taxon>
    </lineage>
</organism>
<feature type="transmembrane region" description="Helical" evidence="6">
    <location>
        <begin position="604"/>
        <end position="625"/>
    </location>
</feature>
<dbReference type="InterPro" id="IPR033479">
    <property type="entry name" value="dCache_1"/>
</dbReference>
<proteinExistence type="predicted"/>
<comment type="subcellular location">
    <subcellularLocation>
        <location evidence="1">Cell membrane</location>
        <topology evidence="1">Multi-pass membrane protein</topology>
    </subcellularLocation>
</comment>
<sequence length="631" mass="71172">MTGGDNKNMSQTYTVKQVAEMLGYSTNSIYTFLQEGRIKGVRVGKGRFRIPEEELNRILHLSKKSEITTISQSQPAVVEKTLEISQDTPELKTINHSFGLHELHIVSIFDWFFGAAAIVLGASLILYDFKKGQLEFAEFLPWLRTLEISFFAGGLGLILTDLMHKKISFIWHRLFHLILIVTYGTFSYINLKTSEPSGFLLFGFVTLIAGFKFFIRISGIKAFLLFLILYGLGFGVEHITGISHPANSYLSEVFMDNRVFFGSLWIFGVLVTGVFLFLGEKKASVMFWIAMLSAGGGLILNSIFFANTLAWSKSFFLLVTGLTCFLLPVWIVLRVAHENQRRTLALTFGLMTGILLLGIGVIWIMQQNMAEYAARDLQSRLDFGEILVKERMDTVENTLKDASSNQLLIVAFKAENSEELIELLKLIYSNNKVIEKFTALRIDGTILSSYPYDERKQVETSPEFFLPAINERKIYLFDNRKGTDSSGGKLEVGMSAPLIDSEGETVGVLMANIDLIKLKNDLQELANPANEEYFILYNRGGKIIINPDKGINFAQDSLVNNELKEAYNFQGQRVYEISEKIENLNWIIQINSSVDRIFSPTKTVSISIFLTAVLFVGGISLWLVVEKRKYA</sequence>
<evidence type="ECO:0000256" key="1">
    <source>
        <dbReference type="ARBA" id="ARBA00004651"/>
    </source>
</evidence>
<name>A0A1F7I9B5_9BACT</name>
<feature type="domain" description="Cache" evidence="7">
    <location>
        <begin position="390"/>
        <end position="588"/>
    </location>
</feature>
<dbReference type="Gene3D" id="3.30.450.20">
    <property type="entry name" value="PAS domain"/>
    <property type="match status" value="1"/>
</dbReference>
<dbReference type="STRING" id="1802055.A3A74_03015"/>
<evidence type="ECO:0000256" key="5">
    <source>
        <dbReference type="ARBA" id="ARBA00023136"/>
    </source>
</evidence>
<dbReference type="Pfam" id="PF12728">
    <property type="entry name" value="HTH_17"/>
    <property type="match status" value="1"/>
</dbReference>